<evidence type="ECO:0000256" key="1">
    <source>
        <dbReference type="ARBA" id="ARBA00000903"/>
    </source>
</evidence>
<dbReference type="Gene3D" id="3.40.50.150">
    <property type="entry name" value="Vaccinia Virus protein VP39"/>
    <property type="match status" value="1"/>
</dbReference>
<dbReference type="PIRSF" id="PIRSF023956">
    <property type="entry name" value="Thiopurine_S-methyltransferase"/>
    <property type="match status" value="1"/>
</dbReference>
<evidence type="ECO:0000256" key="9">
    <source>
        <dbReference type="HAMAP-Rule" id="MF_00812"/>
    </source>
</evidence>
<evidence type="ECO:0000256" key="3">
    <source>
        <dbReference type="ARBA" id="ARBA00008145"/>
    </source>
</evidence>
<dbReference type="EMBL" id="JAEDAH010000088">
    <property type="protein sequence ID" value="MCA6064638.1"/>
    <property type="molecule type" value="Genomic_DNA"/>
</dbReference>
<evidence type="ECO:0000313" key="11">
    <source>
        <dbReference type="Proteomes" id="UP000714380"/>
    </source>
</evidence>
<gene>
    <name evidence="10" type="primary">tmpT</name>
    <name evidence="9" type="synonym">tpm</name>
    <name evidence="10" type="ORF">I9W95_13570</name>
</gene>
<dbReference type="PROSITE" id="PS51585">
    <property type="entry name" value="SAM_MT_TPMT"/>
    <property type="match status" value="1"/>
</dbReference>
<evidence type="ECO:0000256" key="5">
    <source>
        <dbReference type="ARBA" id="ARBA00022490"/>
    </source>
</evidence>
<dbReference type="NCBIfam" id="TIGR03840">
    <property type="entry name" value="TMPT_Se_Te"/>
    <property type="match status" value="1"/>
</dbReference>
<comment type="similarity">
    <text evidence="3 9">Belongs to the class I-like SAM-binding methyltransferase superfamily. TPMT family.</text>
</comment>
<protein>
    <recommendedName>
        <fullName evidence="4 9">Thiopurine S-methyltransferase</fullName>
        <ecNumber evidence="4 9">2.1.1.67</ecNumber>
    </recommendedName>
    <alternativeName>
        <fullName evidence="9">Thiopurine methyltransferase</fullName>
    </alternativeName>
</protein>
<feature type="binding site" evidence="9">
    <location>
        <position position="10"/>
    </location>
    <ligand>
        <name>S-adenosyl-L-methionine</name>
        <dbReference type="ChEBI" id="CHEBI:59789"/>
    </ligand>
</feature>
<organism evidence="10 11">
    <name type="scientific">Thalassolituus marinus</name>
    <dbReference type="NCBI Taxonomy" id="671053"/>
    <lineage>
        <taxon>Bacteria</taxon>
        <taxon>Pseudomonadati</taxon>
        <taxon>Pseudomonadota</taxon>
        <taxon>Gammaproteobacteria</taxon>
        <taxon>Oceanospirillales</taxon>
        <taxon>Oceanospirillaceae</taxon>
        <taxon>Thalassolituus</taxon>
    </lineage>
</organism>
<feature type="binding site" evidence="9">
    <location>
        <position position="132"/>
    </location>
    <ligand>
        <name>S-adenosyl-L-methionine</name>
        <dbReference type="ChEBI" id="CHEBI:59789"/>
    </ligand>
</feature>
<dbReference type="Proteomes" id="UP000714380">
    <property type="component" value="Unassembled WGS sequence"/>
</dbReference>
<keyword evidence="6 9" id="KW-0489">Methyltransferase</keyword>
<comment type="catalytic activity">
    <reaction evidence="1 9">
        <text>S-adenosyl-L-methionine + a thiopurine = S-adenosyl-L-homocysteine + a thiopurine S-methylether.</text>
        <dbReference type="EC" id="2.1.1.67"/>
    </reaction>
</comment>
<keyword evidence="7 9" id="KW-0808">Transferase</keyword>
<evidence type="ECO:0000313" key="10">
    <source>
        <dbReference type="EMBL" id="MCA6064638.1"/>
    </source>
</evidence>
<comment type="caution">
    <text evidence="10">The sequence shown here is derived from an EMBL/GenBank/DDBJ whole genome shotgun (WGS) entry which is preliminary data.</text>
</comment>
<feature type="binding site" evidence="9">
    <location>
        <position position="45"/>
    </location>
    <ligand>
        <name>S-adenosyl-L-methionine</name>
        <dbReference type="ChEBI" id="CHEBI:59789"/>
    </ligand>
</feature>
<reference evidence="10 11" key="1">
    <citation type="submission" date="2020-12" db="EMBL/GenBank/DDBJ databases">
        <title>Novel Thalassolituus-related marine hydrocarbonoclastic bacteria mediated algae-derived hydrocarbons mineralization in twilight zone of the northern South China Sea.</title>
        <authorList>
            <person name="Dong C."/>
        </authorList>
    </citation>
    <scope>NUCLEOTIDE SEQUENCE [LARGE SCALE GENOMIC DNA]</scope>
    <source>
        <strain evidence="10 11">IMCC1826</strain>
    </source>
</reference>
<dbReference type="HAMAP" id="MF_00812">
    <property type="entry name" value="Thiopur_methtran"/>
    <property type="match status" value="1"/>
</dbReference>
<comment type="subcellular location">
    <subcellularLocation>
        <location evidence="2 9">Cytoplasm</location>
    </subcellularLocation>
</comment>
<dbReference type="Pfam" id="PF05724">
    <property type="entry name" value="TPMT"/>
    <property type="match status" value="1"/>
</dbReference>
<feature type="binding site" evidence="9">
    <location>
        <position position="66"/>
    </location>
    <ligand>
        <name>S-adenosyl-L-methionine</name>
        <dbReference type="ChEBI" id="CHEBI:59789"/>
    </ligand>
</feature>
<dbReference type="InterPro" id="IPR022474">
    <property type="entry name" value="Thiopur_S-MeTfrase_Se/Te_detox"/>
</dbReference>
<sequence length="224" mass="25298">MQADFWHDKWERMEIGFHLQEVNKALLKYWPSVDAAAGDTVLIPLCGKTLDLVWLRQQGHAVVGIELSEIALDELASLLQEALDISLIKSREGDRVMYRGDGVLLIAGDFFAVTAELLADEGFVAPAVIYDRAAIVALPDSMRADYTKHLLSLSPSARQLLITLDYDQKKRSGPPFAVSDAEVEQHYATAKQVQRLEERELIDQEPRFREQGLDSFIQRVYLIE</sequence>
<dbReference type="InterPro" id="IPR025835">
    <property type="entry name" value="Thiopurine_S-MeTrfase"/>
</dbReference>
<dbReference type="InterPro" id="IPR008854">
    <property type="entry name" value="TPMT"/>
</dbReference>
<accession>A0ABS7ZTT1</accession>
<dbReference type="PANTHER" id="PTHR10259">
    <property type="entry name" value="THIOPURINE S-METHYLTRANSFERASE"/>
    <property type="match status" value="1"/>
</dbReference>
<dbReference type="PANTHER" id="PTHR10259:SF11">
    <property type="entry name" value="THIOPURINE S-METHYLTRANSFERASE"/>
    <property type="match status" value="1"/>
</dbReference>
<evidence type="ECO:0000256" key="6">
    <source>
        <dbReference type="ARBA" id="ARBA00022603"/>
    </source>
</evidence>
<dbReference type="GO" id="GO:0008119">
    <property type="term" value="F:thiopurine S-methyltransferase activity"/>
    <property type="evidence" value="ECO:0007669"/>
    <property type="project" value="UniProtKB-EC"/>
</dbReference>
<evidence type="ECO:0000256" key="8">
    <source>
        <dbReference type="ARBA" id="ARBA00022691"/>
    </source>
</evidence>
<evidence type="ECO:0000256" key="2">
    <source>
        <dbReference type="ARBA" id="ARBA00004496"/>
    </source>
</evidence>
<dbReference type="InterPro" id="IPR029063">
    <property type="entry name" value="SAM-dependent_MTases_sf"/>
</dbReference>
<evidence type="ECO:0000256" key="7">
    <source>
        <dbReference type="ARBA" id="ARBA00022679"/>
    </source>
</evidence>
<dbReference type="SUPFAM" id="SSF53335">
    <property type="entry name" value="S-adenosyl-L-methionine-dependent methyltransferases"/>
    <property type="match status" value="1"/>
</dbReference>
<name>A0ABS7ZTT1_9GAMM</name>
<keyword evidence="11" id="KW-1185">Reference proteome</keyword>
<dbReference type="GO" id="GO:0032259">
    <property type="term" value="P:methylation"/>
    <property type="evidence" value="ECO:0007669"/>
    <property type="project" value="UniProtKB-KW"/>
</dbReference>
<proteinExistence type="inferred from homology"/>
<dbReference type="EC" id="2.1.1.67" evidence="4 9"/>
<evidence type="ECO:0000256" key="4">
    <source>
        <dbReference type="ARBA" id="ARBA00011905"/>
    </source>
</evidence>
<keyword evidence="8 9" id="KW-0949">S-adenosyl-L-methionine</keyword>
<dbReference type="RefSeq" id="WP_225675802.1">
    <property type="nucleotide sequence ID" value="NZ_JAEDAH010000088.1"/>
</dbReference>
<dbReference type="NCBIfam" id="NF009732">
    <property type="entry name" value="PRK13255.1"/>
    <property type="match status" value="1"/>
</dbReference>
<keyword evidence="5 9" id="KW-0963">Cytoplasm</keyword>